<dbReference type="SUPFAM" id="SSF46894">
    <property type="entry name" value="C-terminal effector domain of the bipartite response regulators"/>
    <property type="match status" value="1"/>
</dbReference>
<accession>A0A315ZDD1</accession>
<feature type="transmembrane region" description="Helical" evidence="2">
    <location>
        <begin position="349"/>
        <end position="370"/>
    </location>
</feature>
<evidence type="ECO:0000313" key="4">
    <source>
        <dbReference type="Proteomes" id="UP000245535"/>
    </source>
</evidence>
<dbReference type="OrthoDB" id="1523128at2"/>
<dbReference type="SUPFAM" id="SSF48452">
    <property type="entry name" value="TPR-like"/>
    <property type="match status" value="2"/>
</dbReference>
<dbReference type="InterPro" id="IPR011990">
    <property type="entry name" value="TPR-like_helical_dom_sf"/>
</dbReference>
<keyword evidence="2" id="KW-0472">Membrane</keyword>
<feature type="repeat" description="TPR" evidence="1">
    <location>
        <begin position="120"/>
        <end position="153"/>
    </location>
</feature>
<dbReference type="EMBL" id="QGDO01000002">
    <property type="protein sequence ID" value="PWJ43129.1"/>
    <property type="molecule type" value="Genomic_DNA"/>
</dbReference>
<dbReference type="InterPro" id="IPR036388">
    <property type="entry name" value="WH-like_DNA-bd_sf"/>
</dbReference>
<dbReference type="Pfam" id="PF13374">
    <property type="entry name" value="TPR_10"/>
    <property type="match status" value="1"/>
</dbReference>
<dbReference type="GO" id="GO:0006355">
    <property type="term" value="P:regulation of DNA-templated transcription"/>
    <property type="evidence" value="ECO:0007669"/>
    <property type="project" value="InterPro"/>
</dbReference>
<organism evidence="3 4">
    <name type="scientific">Sediminitomix flava</name>
    <dbReference type="NCBI Taxonomy" id="379075"/>
    <lineage>
        <taxon>Bacteria</taxon>
        <taxon>Pseudomonadati</taxon>
        <taxon>Bacteroidota</taxon>
        <taxon>Cytophagia</taxon>
        <taxon>Cytophagales</taxon>
        <taxon>Flammeovirgaceae</taxon>
        <taxon>Sediminitomix</taxon>
    </lineage>
</organism>
<proteinExistence type="predicted"/>
<dbReference type="InterPro" id="IPR016032">
    <property type="entry name" value="Sig_transdc_resp-reg_C-effctor"/>
</dbReference>
<dbReference type="Proteomes" id="UP000245535">
    <property type="component" value="Unassembled WGS sequence"/>
</dbReference>
<name>A0A315ZDD1_SEDFL</name>
<dbReference type="InterPro" id="IPR019734">
    <property type="entry name" value="TPR_rpt"/>
</dbReference>
<evidence type="ECO:0000256" key="1">
    <source>
        <dbReference type="PROSITE-ProRule" id="PRU00339"/>
    </source>
</evidence>
<keyword evidence="2" id="KW-0812">Transmembrane</keyword>
<keyword evidence="1" id="KW-0802">TPR repeat</keyword>
<dbReference type="Gene3D" id="1.10.10.10">
    <property type="entry name" value="Winged helix-like DNA-binding domain superfamily/Winged helix DNA-binding domain"/>
    <property type="match status" value="1"/>
</dbReference>
<gene>
    <name evidence="3" type="ORF">BC781_102678</name>
</gene>
<sequence>MILFRQPTSDKQYNTFIFLLFFIFLQPFQAIAFNDWTPVNINDLNTEAERLQASKPDSTIFLAQKALSLMNSNEKQQAKAFAFWNLSQAYLYKHEYYSALIYGQKGIGLLNEEDTSKLHLDMLGTLGWVYYDMGNTSQAIPYHEKALNLAVKKQDLREEITYLNALGLDAMDEADYMMALNYFQKAEKKLSSESTSFSYLLSAIYNNQGIIYSTLEDWTQAKIYLLKSLELNTGGASSLVETYTYLAKVERGRKDFKQAKVYLQKAAQYVKQTNYSFALREFYEEKMSFEEIQENFKEAFLAQKEFIALDQKIKNGNIHTVTNHLLKFQQNKIEQDEKLLTQEKEIKQMYILFSIAIVSAIILLATSITLRLRHRMKQKALEQQLLKESLNSANIKNTELSDELVHKSKLLEDLALTISQRNEILQTLRENISNSRSEEMRKVWFTLTQMVEQVEKIPQAKVSAEVSQDFLYRIHEQFPDLTDKEIQLILQIRSHLSSKEIAELNNVEVRSVEMGRYRLRKKLGLAKGESLKDFIFNI</sequence>
<evidence type="ECO:0000313" key="3">
    <source>
        <dbReference type="EMBL" id="PWJ43129.1"/>
    </source>
</evidence>
<dbReference type="Gene3D" id="1.25.40.10">
    <property type="entry name" value="Tetratricopeptide repeat domain"/>
    <property type="match status" value="2"/>
</dbReference>
<evidence type="ECO:0000256" key="2">
    <source>
        <dbReference type="SAM" id="Phobius"/>
    </source>
</evidence>
<protein>
    <submittedName>
        <fullName evidence="3">Tetratricopeptide repeat protein</fullName>
    </submittedName>
</protein>
<dbReference type="AlphaFoldDB" id="A0A315ZDD1"/>
<reference evidence="3 4" key="1">
    <citation type="submission" date="2018-03" db="EMBL/GenBank/DDBJ databases">
        <title>Genomic Encyclopedia of Archaeal and Bacterial Type Strains, Phase II (KMG-II): from individual species to whole genera.</title>
        <authorList>
            <person name="Goeker M."/>
        </authorList>
    </citation>
    <scope>NUCLEOTIDE SEQUENCE [LARGE SCALE GENOMIC DNA]</scope>
    <source>
        <strain evidence="3 4">DSM 28229</strain>
    </source>
</reference>
<comment type="caution">
    <text evidence="3">The sequence shown here is derived from an EMBL/GenBank/DDBJ whole genome shotgun (WGS) entry which is preliminary data.</text>
</comment>
<keyword evidence="4" id="KW-1185">Reference proteome</keyword>
<dbReference type="SMART" id="SM00028">
    <property type="entry name" value="TPR"/>
    <property type="match status" value="5"/>
</dbReference>
<dbReference type="PROSITE" id="PS50005">
    <property type="entry name" value="TPR"/>
    <property type="match status" value="1"/>
</dbReference>
<keyword evidence="2" id="KW-1133">Transmembrane helix</keyword>
<dbReference type="GO" id="GO:0003677">
    <property type="term" value="F:DNA binding"/>
    <property type="evidence" value="ECO:0007669"/>
    <property type="project" value="InterPro"/>
</dbReference>
<dbReference type="RefSeq" id="WP_109617422.1">
    <property type="nucleotide sequence ID" value="NZ_QGDO01000002.1"/>
</dbReference>